<dbReference type="EMBL" id="AP018449">
    <property type="protein sequence ID" value="BBB92764.1"/>
    <property type="molecule type" value="Genomic_DNA"/>
</dbReference>
<proteinExistence type="predicted"/>
<feature type="transmembrane region" description="Helical" evidence="1">
    <location>
        <begin position="21"/>
        <end position="40"/>
    </location>
</feature>
<dbReference type="AlphaFoldDB" id="A0A348ANW6"/>
<evidence type="ECO:0000313" key="3">
    <source>
        <dbReference type="EMBL" id="BBB92764.1"/>
    </source>
</evidence>
<dbReference type="GO" id="GO:0015628">
    <property type="term" value="P:protein secretion by the type II secretion system"/>
    <property type="evidence" value="ECO:0007669"/>
    <property type="project" value="TreeGrafter"/>
</dbReference>
<dbReference type="Gene3D" id="3.10.560.10">
    <property type="entry name" value="Outer membrane lipoprotein wza domain like"/>
    <property type="match status" value="1"/>
</dbReference>
<evidence type="ECO:0000256" key="1">
    <source>
        <dbReference type="SAM" id="Phobius"/>
    </source>
</evidence>
<feature type="domain" description="Helix-hairpin-helix DNA-binding motif class 1" evidence="2">
    <location>
        <begin position="187"/>
        <end position="206"/>
    </location>
</feature>
<dbReference type="RefSeq" id="WP_232035495.1">
    <property type="nucleotide sequence ID" value="NZ_AP018449.1"/>
</dbReference>
<dbReference type="InterPro" id="IPR051675">
    <property type="entry name" value="Endo/Exo/Phosphatase_dom_1"/>
</dbReference>
<evidence type="ECO:0000313" key="4">
    <source>
        <dbReference type="Proteomes" id="UP000276437"/>
    </source>
</evidence>
<dbReference type="KEGG" id="mana:MAMMFC1_03465"/>
<gene>
    <name evidence="3" type="primary">comEA</name>
    <name evidence="3" type="ORF">MAMMFC1_03465</name>
</gene>
<dbReference type="Proteomes" id="UP000276437">
    <property type="component" value="Chromosome"/>
</dbReference>
<dbReference type="InterPro" id="IPR010994">
    <property type="entry name" value="RuvA_2-like"/>
</dbReference>
<keyword evidence="1" id="KW-0472">Membrane</keyword>
<dbReference type="Pfam" id="PF10531">
    <property type="entry name" value="SLBB"/>
    <property type="match status" value="1"/>
</dbReference>
<organism evidence="3 4">
    <name type="scientific">Methylomusa anaerophila</name>
    <dbReference type="NCBI Taxonomy" id="1930071"/>
    <lineage>
        <taxon>Bacteria</taxon>
        <taxon>Bacillati</taxon>
        <taxon>Bacillota</taxon>
        <taxon>Negativicutes</taxon>
        <taxon>Selenomonadales</taxon>
        <taxon>Sporomusaceae</taxon>
        <taxon>Methylomusa</taxon>
    </lineage>
</organism>
<evidence type="ECO:0000259" key="2">
    <source>
        <dbReference type="SMART" id="SM00278"/>
    </source>
</evidence>
<feature type="domain" description="Helix-hairpin-helix DNA-binding motif class 1" evidence="2">
    <location>
        <begin position="157"/>
        <end position="176"/>
    </location>
</feature>
<dbReference type="GO" id="GO:0015627">
    <property type="term" value="C:type II protein secretion system complex"/>
    <property type="evidence" value="ECO:0007669"/>
    <property type="project" value="TreeGrafter"/>
</dbReference>
<dbReference type="InterPro" id="IPR019554">
    <property type="entry name" value="Soluble_ligand-bd"/>
</dbReference>
<dbReference type="InterPro" id="IPR003583">
    <property type="entry name" value="Hlx-hairpin-Hlx_DNA-bd_motif"/>
</dbReference>
<dbReference type="GO" id="GO:0006281">
    <property type="term" value="P:DNA repair"/>
    <property type="evidence" value="ECO:0007669"/>
    <property type="project" value="InterPro"/>
</dbReference>
<dbReference type="SMART" id="SM00278">
    <property type="entry name" value="HhH1"/>
    <property type="match status" value="2"/>
</dbReference>
<dbReference type="GO" id="GO:0003677">
    <property type="term" value="F:DNA binding"/>
    <property type="evidence" value="ECO:0007669"/>
    <property type="project" value="InterPro"/>
</dbReference>
<dbReference type="Gene3D" id="1.10.150.280">
    <property type="entry name" value="AF1531-like domain"/>
    <property type="match status" value="1"/>
</dbReference>
<dbReference type="PANTHER" id="PTHR21180:SF32">
    <property type="entry name" value="ENDONUCLEASE_EXONUCLEASE_PHOSPHATASE FAMILY DOMAIN-CONTAINING PROTEIN 1"/>
    <property type="match status" value="1"/>
</dbReference>
<accession>A0A348ANW6</accession>
<dbReference type="PANTHER" id="PTHR21180">
    <property type="entry name" value="ENDONUCLEASE/EXONUCLEASE/PHOSPHATASE FAMILY DOMAIN-CONTAINING PROTEIN 1"/>
    <property type="match status" value="1"/>
</dbReference>
<keyword evidence="1" id="KW-0812">Transmembrane</keyword>
<keyword evidence="1" id="KW-1133">Transmembrane helix</keyword>
<reference evidence="3 4" key="1">
    <citation type="journal article" date="2018" name="Int. J. Syst. Evol. Microbiol.">
        <title>Methylomusa anaerophila gen. nov., sp. nov., an anaerobic methanol-utilizing bacterium isolated from a microbial fuel cell.</title>
        <authorList>
            <person name="Amano N."/>
            <person name="Yamamuro A."/>
            <person name="Miyahara M."/>
            <person name="Kouzuma A."/>
            <person name="Abe T."/>
            <person name="Watanabe K."/>
        </authorList>
    </citation>
    <scope>NUCLEOTIDE SEQUENCE [LARGE SCALE GENOMIC DNA]</scope>
    <source>
        <strain evidence="3 4">MMFC1</strain>
    </source>
</reference>
<sequence length="209" mass="22157">MTKVRHTQVRCIGVDGLKKKLIVILVLAGVILGYSFYNYVQKSSVTEIAPVEQTNQADNADNVNTSANDTVIYVSGAVNKPGVFKISAGSRVLDAINTAGGLAPAADAAKVNMALLVKDEMHIHVPLLNNIDSGVATASAKDGSSGNLININLADKNELDKLPGIGPALADRIIEYRNANGQFKEPSDIKKVSGVGESKYNQIKDKITI</sequence>
<protein>
    <submittedName>
        <fullName evidence="3">ComE operon protein 1</fullName>
    </submittedName>
</protein>
<name>A0A348ANW6_9FIRM</name>
<dbReference type="SUPFAM" id="SSF47781">
    <property type="entry name" value="RuvA domain 2-like"/>
    <property type="match status" value="1"/>
</dbReference>
<dbReference type="Pfam" id="PF12836">
    <property type="entry name" value="HHH_3"/>
    <property type="match status" value="1"/>
</dbReference>
<keyword evidence="4" id="KW-1185">Reference proteome</keyword>
<dbReference type="NCBIfam" id="TIGR00426">
    <property type="entry name" value="competence protein ComEA helix-hairpin-helix repeat region"/>
    <property type="match status" value="1"/>
</dbReference>
<dbReference type="InterPro" id="IPR004509">
    <property type="entry name" value="Competence_ComEA_HhH"/>
</dbReference>